<proteinExistence type="predicted"/>
<keyword evidence="6" id="KW-0267">Excision nuclease</keyword>
<dbReference type="GO" id="GO:0003677">
    <property type="term" value="F:DNA binding"/>
    <property type="evidence" value="ECO:0007669"/>
    <property type="project" value="InterPro"/>
</dbReference>
<dbReference type="GO" id="GO:0006289">
    <property type="term" value="P:nucleotide-excision repair"/>
    <property type="evidence" value="ECO:0007669"/>
    <property type="project" value="InterPro"/>
</dbReference>
<evidence type="ECO:0000259" key="10">
    <source>
        <dbReference type="PROSITE" id="PS51194"/>
    </source>
</evidence>
<dbReference type="PROSITE" id="PS51192">
    <property type="entry name" value="HELICASE_ATP_BIND_1"/>
    <property type="match status" value="1"/>
</dbReference>
<dbReference type="InterPro" id="IPR014001">
    <property type="entry name" value="Helicase_ATP-bd"/>
</dbReference>
<dbReference type="Pfam" id="PF00271">
    <property type="entry name" value="Helicase_C"/>
    <property type="match status" value="1"/>
</dbReference>
<dbReference type="GO" id="GO:0016887">
    <property type="term" value="F:ATP hydrolysis activity"/>
    <property type="evidence" value="ECO:0007669"/>
    <property type="project" value="InterPro"/>
</dbReference>
<dbReference type="EMBL" id="LBSR01000001">
    <property type="protein sequence ID" value="KKQ23416.1"/>
    <property type="molecule type" value="Genomic_DNA"/>
</dbReference>
<dbReference type="Pfam" id="PF12344">
    <property type="entry name" value="UvrB"/>
    <property type="match status" value="1"/>
</dbReference>
<keyword evidence="2" id="KW-0547">Nucleotide-binding</keyword>
<dbReference type="SMART" id="SM00487">
    <property type="entry name" value="DEXDc"/>
    <property type="match status" value="1"/>
</dbReference>
<dbReference type="SMART" id="SM00490">
    <property type="entry name" value="HELICc"/>
    <property type="match status" value="1"/>
</dbReference>
<keyword evidence="1" id="KW-0963">Cytoplasm</keyword>
<reference evidence="11 12" key="1">
    <citation type="journal article" date="2015" name="Nature">
        <title>rRNA introns, odd ribosomes, and small enigmatic genomes across a large radiation of phyla.</title>
        <authorList>
            <person name="Brown C.T."/>
            <person name="Hug L.A."/>
            <person name="Thomas B.C."/>
            <person name="Sharon I."/>
            <person name="Castelle C.J."/>
            <person name="Singh A."/>
            <person name="Wilkins M.J."/>
            <person name="Williams K.H."/>
            <person name="Banfield J.F."/>
        </authorList>
    </citation>
    <scope>NUCLEOTIDE SEQUENCE [LARGE SCALE GENOMIC DNA]</scope>
</reference>
<evidence type="ECO:0000259" key="9">
    <source>
        <dbReference type="PROSITE" id="PS51192"/>
    </source>
</evidence>
<dbReference type="PANTHER" id="PTHR24029:SF0">
    <property type="entry name" value="UVRABC SYSTEM PROTEIN B"/>
    <property type="match status" value="1"/>
</dbReference>
<keyword evidence="8" id="KW-0175">Coiled coil</keyword>
<dbReference type="Pfam" id="PF04851">
    <property type="entry name" value="ResIII"/>
    <property type="match status" value="1"/>
</dbReference>
<dbReference type="NCBIfam" id="TIGR00631">
    <property type="entry name" value="uvrb"/>
    <property type="match status" value="1"/>
</dbReference>
<evidence type="ECO:0000313" key="11">
    <source>
        <dbReference type="EMBL" id="KKQ23416.1"/>
    </source>
</evidence>
<keyword evidence="5" id="KW-0067">ATP-binding</keyword>
<evidence type="ECO:0000256" key="4">
    <source>
        <dbReference type="ARBA" id="ARBA00022769"/>
    </source>
</evidence>
<organism evidence="11 12">
    <name type="scientific">Candidatus Wolfebacteria bacterium GW2011_GWC1_37_10</name>
    <dbReference type="NCBI Taxonomy" id="1619010"/>
    <lineage>
        <taxon>Bacteria</taxon>
        <taxon>Candidatus Wolfeibacteriota</taxon>
    </lineage>
</organism>
<dbReference type="InterPro" id="IPR001650">
    <property type="entry name" value="Helicase_C-like"/>
</dbReference>
<dbReference type="InterPro" id="IPR027417">
    <property type="entry name" value="P-loop_NTPase"/>
</dbReference>
<dbReference type="InterPro" id="IPR006935">
    <property type="entry name" value="Helicase/UvrB_N"/>
</dbReference>
<feature type="domain" description="Helicase C-terminal" evidence="10">
    <location>
        <begin position="445"/>
        <end position="611"/>
    </location>
</feature>
<keyword evidence="4" id="KW-0228">DNA excision</keyword>
<dbReference type="GO" id="GO:0009380">
    <property type="term" value="C:excinuclease repair complex"/>
    <property type="evidence" value="ECO:0007669"/>
    <property type="project" value="InterPro"/>
</dbReference>
<dbReference type="PATRIC" id="fig|1619010.3.peg.24"/>
<evidence type="ECO:0000256" key="2">
    <source>
        <dbReference type="ARBA" id="ARBA00022741"/>
    </source>
</evidence>
<dbReference type="Pfam" id="PF17757">
    <property type="entry name" value="UvrB_inter"/>
    <property type="match status" value="1"/>
</dbReference>
<protein>
    <submittedName>
        <fullName evidence="11">UvrABC system protein B</fullName>
    </submittedName>
</protein>
<dbReference type="Proteomes" id="UP000034044">
    <property type="component" value="Unassembled WGS sequence"/>
</dbReference>
<accession>A0A0G0J584</accession>
<name>A0A0G0J584_9BACT</name>
<comment type="caution">
    <text evidence="11">The sequence shown here is derived from an EMBL/GenBank/DDBJ whole genome shotgun (WGS) entry which is preliminary data.</text>
</comment>
<dbReference type="InterPro" id="IPR004807">
    <property type="entry name" value="UvrB"/>
</dbReference>
<gene>
    <name evidence="11" type="ORF">US36_C0001G0025</name>
</gene>
<evidence type="ECO:0000256" key="1">
    <source>
        <dbReference type="ARBA" id="ARBA00022490"/>
    </source>
</evidence>
<evidence type="ECO:0000256" key="7">
    <source>
        <dbReference type="ARBA" id="ARBA00023204"/>
    </source>
</evidence>
<feature type="domain" description="Helicase ATP-binding" evidence="9">
    <location>
        <begin position="25"/>
        <end position="176"/>
    </location>
</feature>
<dbReference type="Gene3D" id="3.40.50.300">
    <property type="entry name" value="P-loop containing nucleotide triphosphate hydrolases"/>
    <property type="match status" value="3"/>
</dbReference>
<dbReference type="CDD" id="cd17916">
    <property type="entry name" value="DEXHc_UvrB"/>
    <property type="match status" value="1"/>
</dbReference>
<evidence type="ECO:0000256" key="5">
    <source>
        <dbReference type="ARBA" id="ARBA00022840"/>
    </source>
</evidence>
<evidence type="ECO:0000313" key="12">
    <source>
        <dbReference type="Proteomes" id="UP000034044"/>
    </source>
</evidence>
<dbReference type="SUPFAM" id="SSF52540">
    <property type="entry name" value="P-loop containing nucleoside triphosphate hydrolases"/>
    <property type="match status" value="2"/>
</dbReference>
<sequence length="618" mass="71073">MSLFKLKSKFKPSGDQPQAIKKLIAGLEKSDRFQTLLGVTGSGKTFTMANVIAHFNMPVLVMAPNKTLAAQLYREYKNFFPQNSVNYFVSYYDYYQPEAYLPTSDTYIEKEAMINEEIDRLRHQATSALLSRRDVIVVASVSCIYNLGVPVSYSEAALHLEENKDMTRGDLIRQLVKMQFERTGGALKRGFFRVRGDVFEIMPASGAVINRIEIKEQKIISIADVDPISQKIIQELKDIVIFPPKHFISSQPQIESATKEIKKELKERLQYFEKNKLYLEAERLERRTRYDMEMLQSIGYCHGIENYSRHLSGKISGESPDTLLSYFPSARRSPGEEGHPDFLTIIDESHIAVPQVKGMYEGDRSRKEVLIQYGWRLPSALDNRPLKFEEFEKRINQVIFTSATPGAYEMKNSSKIVEQVIRPTGLIDPPIEVRPVFNKQKNRSQIDDLMEEIKKVVSKKERAIINTLTKKMAEDLTDYLKKKKFKANYMHSETKTLERVKILTDFRSGKFDVLIGVNLLREGLDLPEVTFVAILDADREGFLRSESSIIQTMGRAARNVNGKVILYADNITGSMKRAIDEVERRRKIQAEYNKKHNITPQSIHKEIEKLIEIENEKE</sequence>
<dbReference type="InterPro" id="IPR041471">
    <property type="entry name" value="UvrB_inter"/>
</dbReference>
<feature type="coiled-coil region" evidence="8">
    <location>
        <begin position="439"/>
        <end position="466"/>
    </location>
</feature>
<dbReference type="PROSITE" id="PS51194">
    <property type="entry name" value="HELICASE_CTER"/>
    <property type="match status" value="1"/>
</dbReference>
<keyword evidence="7" id="KW-0234">DNA repair</keyword>
<evidence type="ECO:0000256" key="3">
    <source>
        <dbReference type="ARBA" id="ARBA00022763"/>
    </source>
</evidence>
<dbReference type="PANTHER" id="PTHR24029">
    <property type="entry name" value="UVRABC SYSTEM PROTEIN B"/>
    <property type="match status" value="1"/>
</dbReference>
<dbReference type="GO" id="GO:0004518">
    <property type="term" value="F:nuclease activity"/>
    <property type="evidence" value="ECO:0007669"/>
    <property type="project" value="UniProtKB-KW"/>
</dbReference>
<dbReference type="GO" id="GO:0005524">
    <property type="term" value="F:ATP binding"/>
    <property type="evidence" value="ECO:0007669"/>
    <property type="project" value="UniProtKB-KW"/>
</dbReference>
<keyword evidence="3" id="KW-0227">DNA damage</keyword>
<evidence type="ECO:0000256" key="8">
    <source>
        <dbReference type="SAM" id="Coils"/>
    </source>
</evidence>
<dbReference type="CDD" id="cd18790">
    <property type="entry name" value="SF2_C_UvrB"/>
    <property type="match status" value="1"/>
</dbReference>
<dbReference type="NCBIfam" id="NF003673">
    <property type="entry name" value="PRK05298.1"/>
    <property type="match status" value="1"/>
</dbReference>
<evidence type="ECO:0000256" key="6">
    <source>
        <dbReference type="ARBA" id="ARBA00022881"/>
    </source>
</evidence>
<dbReference type="AlphaFoldDB" id="A0A0G0J584"/>
<dbReference type="InterPro" id="IPR024759">
    <property type="entry name" value="UvrB_YAD/RRR_dom"/>
</dbReference>